<comment type="caution">
    <text evidence="2">The sequence shown here is derived from an EMBL/GenBank/DDBJ whole genome shotgun (WGS) entry which is preliminary data.</text>
</comment>
<feature type="transmembrane region" description="Helical" evidence="1">
    <location>
        <begin position="99"/>
        <end position="117"/>
    </location>
</feature>
<proteinExistence type="predicted"/>
<evidence type="ECO:0008006" key="4">
    <source>
        <dbReference type="Google" id="ProtNLM"/>
    </source>
</evidence>
<feature type="transmembrane region" description="Helical" evidence="1">
    <location>
        <begin position="123"/>
        <end position="145"/>
    </location>
</feature>
<dbReference type="EMBL" id="PCXL01000010">
    <property type="protein sequence ID" value="PIR38516.1"/>
    <property type="molecule type" value="Genomic_DNA"/>
</dbReference>
<gene>
    <name evidence="2" type="ORF">COV34_00895</name>
</gene>
<dbReference type="AlphaFoldDB" id="A0A2H0QWZ4"/>
<keyword evidence="1" id="KW-0472">Membrane</keyword>
<evidence type="ECO:0000256" key="1">
    <source>
        <dbReference type="SAM" id="Phobius"/>
    </source>
</evidence>
<accession>A0A2H0QWZ4</accession>
<feature type="non-terminal residue" evidence="2">
    <location>
        <position position="146"/>
    </location>
</feature>
<keyword evidence="1" id="KW-0812">Transmembrane</keyword>
<feature type="transmembrane region" description="Helical" evidence="1">
    <location>
        <begin position="6"/>
        <end position="26"/>
    </location>
</feature>
<organism evidence="2 3">
    <name type="scientific">Candidatus Zambryskibacteria bacterium CG10_big_fil_rev_8_21_14_0_10_42_12</name>
    <dbReference type="NCBI Taxonomy" id="1975115"/>
    <lineage>
        <taxon>Bacteria</taxon>
        <taxon>Candidatus Zambryskiibacteriota</taxon>
    </lineage>
</organism>
<keyword evidence="1" id="KW-1133">Transmembrane helix</keyword>
<evidence type="ECO:0000313" key="2">
    <source>
        <dbReference type="EMBL" id="PIR38516.1"/>
    </source>
</evidence>
<feature type="transmembrane region" description="Helical" evidence="1">
    <location>
        <begin position="69"/>
        <end position="90"/>
    </location>
</feature>
<sequence>MKSDKAFLNGIIAFAIVLVSGLIQNTDILSIGQLKPNLILVVLFALAFFIPSAPFYALLAVFADAIVRFHPFFVRMDFVFLFLVLASYWVSDRLPSKPMFNYVIIITIGTLLLYALASPSFIIKAPVTVFFELIYNNIIGFIIFLV</sequence>
<feature type="transmembrane region" description="Helical" evidence="1">
    <location>
        <begin position="38"/>
        <end position="63"/>
    </location>
</feature>
<evidence type="ECO:0000313" key="3">
    <source>
        <dbReference type="Proteomes" id="UP000231333"/>
    </source>
</evidence>
<reference evidence="2 3" key="1">
    <citation type="submission" date="2017-09" db="EMBL/GenBank/DDBJ databases">
        <title>Depth-based differentiation of microbial function through sediment-hosted aquifers and enrichment of novel symbionts in the deep terrestrial subsurface.</title>
        <authorList>
            <person name="Probst A.J."/>
            <person name="Ladd B."/>
            <person name="Jarett J.K."/>
            <person name="Geller-Mcgrath D.E."/>
            <person name="Sieber C.M."/>
            <person name="Emerson J.B."/>
            <person name="Anantharaman K."/>
            <person name="Thomas B.C."/>
            <person name="Malmstrom R."/>
            <person name="Stieglmeier M."/>
            <person name="Klingl A."/>
            <person name="Woyke T."/>
            <person name="Ryan C.M."/>
            <person name="Banfield J.F."/>
        </authorList>
    </citation>
    <scope>NUCLEOTIDE SEQUENCE [LARGE SCALE GENOMIC DNA]</scope>
    <source>
        <strain evidence="2">CG10_big_fil_rev_8_21_14_0_10_42_12</strain>
    </source>
</reference>
<name>A0A2H0QWZ4_9BACT</name>
<dbReference type="Proteomes" id="UP000231333">
    <property type="component" value="Unassembled WGS sequence"/>
</dbReference>
<protein>
    <recommendedName>
        <fullName evidence="4">Rod shape-determining protein MreD</fullName>
    </recommendedName>
</protein>